<gene>
    <name evidence="1" type="ORF">Q8A67_019086</name>
</gene>
<sequence>MRRHSPSAPVDSSCLSGLSLSTSVSENQWPVLHQQQVRGNEWRFLLFYYSLPFSEEPSTDRQTDTRPVPCFGVATSLWQPHQEVSVRRCRKSSFSGLSPRWPFTYATFQQRLKHNMHCSYTDYQNTNVTQGMRRAGGGMWILTWHGRAPANWRQLINSASGVGEGKQSSGDGEALMPFDIIINNHQLFELSF</sequence>
<dbReference type="AlphaFoldDB" id="A0AA88P6J2"/>
<protein>
    <submittedName>
        <fullName evidence="1">Uncharacterized protein</fullName>
    </submittedName>
</protein>
<organism evidence="1 2">
    <name type="scientific">Cirrhinus molitorella</name>
    <name type="common">mud carp</name>
    <dbReference type="NCBI Taxonomy" id="172907"/>
    <lineage>
        <taxon>Eukaryota</taxon>
        <taxon>Metazoa</taxon>
        <taxon>Chordata</taxon>
        <taxon>Craniata</taxon>
        <taxon>Vertebrata</taxon>
        <taxon>Euteleostomi</taxon>
        <taxon>Actinopterygii</taxon>
        <taxon>Neopterygii</taxon>
        <taxon>Teleostei</taxon>
        <taxon>Ostariophysi</taxon>
        <taxon>Cypriniformes</taxon>
        <taxon>Cyprinidae</taxon>
        <taxon>Labeoninae</taxon>
        <taxon>Labeonini</taxon>
        <taxon>Cirrhinus</taxon>
    </lineage>
</organism>
<name>A0AA88P6J2_9TELE</name>
<proteinExistence type="predicted"/>
<evidence type="ECO:0000313" key="1">
    <source>
        <dbReference type="EMBL" id="KAK2878295.1"/>
    </source>
</evidence>
<evidence type="ECO:0000313" key="2">
    <source>
        <dbReference type="Proteomes" id="UP001187343"/>
    </source>
</evidence>
<reference evidence="1" key="1">
    <citation type="submission" date="2023-08" db="EMBL/GenBank/DDBJ databases">
        <title>Chromosome-level Genome Assembly of mud carp (Cirrhinus molitorella).</title>
        <authorList>
            <person name="Liu H."/>
        </authorList>
    </citation>
    <scope>NUCLEOTIDE SEQUENCE</scope>
    <source>
        <strain evidence="1">Prfri</strain>
        <tissue evidence="1">Muscle</tissue>
    </source>
</reference>
<dbReference type="Proteomes" id="UP001187343">
    <property type="component" value="Unassembled WGS sequence"/>
</dbReference>
<accession>A0AA88P6J2</accession>
<comment type="caution">
    <text evidence="1">The sequence shown here is derived from an EMBL/GenBank/DDBJ whole genome shotgun (WGS) entry which is preliminary data.</text>
</comment>
<keyword evidence="2" id="KW-1185">Reference proteome</keyword>
<dbReference type="EMBL" id="JAUYZG010000019">
    <property type="protein sequence ID" value="KAK2878295.1"/>
    <property type="molecule type" value="Genomic_DNA"/>
</dbReference>